<organism evidence="1 2">
    <name type="scientific">Molorchus minor</name>
    <dbReference type="NCBI Taxonomy" id="1323400"/>
    <lineage>
        <taxon>Eukaryota</taxon>
        <taxon>Metazoa</taxon>
        <taxon>Ecdysozoa</taxon>
        <taxon>Arthropoda</taxon>
        <taxon>Hexapoda</taxon>
        <taxon>Insecta</taxon>
        <taxon>Pterygota</taxon>
        <taxon>Neoptera</taxon>
        <taxon>Endopterygota</taxon>
        <taxon>Coleoptera</taxon>
        <taxon>Polyphaga</taxon>
        <taxon>Cucujiformia</taxon>
        <taxon>Chrysomeloidea</taxon>
        <taxon>Cerambycidae</taxon>
        <taxon>Lamiinae</taxon>
        <taxon>Monochamini</taxon>
        <taxon>Molorchus</taxon>
    </lineage>
</organism>
<dbReference type="Proteomes" id="UP001162164">
    <property type="component" value="Unassembled WGS sequence"/>
</dbReference>
<evidence type="ECO:0008006" key="3">
    <source>
        <dbReference type="Google" id="ProtNLM"/>
    </source>
</evidence>
<reference evidence="1" key="1">
    <citation type="journal article" date="2023" name="Insect Mol. Biol.">
        <title>Genome sequencing provides insights into the evolution of gene families encoding plant cell wall-degrading enzymes in longhorned beetles.</title>
        <authorList>
            <person name="Shin N.R."/>
            <person name="Okamura Y."/>
            <person name="Kirsch R."/>
            <person name="Pauchet Y."/>
        </authorList>
    </citation>
    <scope>NUCLEOTIDE SEQUENCE</scope>
    <source>
        <strain evidence="1">MMC_N1</strain>
    </source>
</reference>
<dbReference type="PANTHER" id="PTHR33936">
    <property type="entry name" value="PROTEIN CBG17840"/>
    <property type="match status" value="1"/>
</dbReference>
<keyword evidence="2" id="KW-1185">Reference proteome</keyword>
<dbReference type="InterPro" id="IPR052797">
    <property type="entry name" value="RegFact_GeneExpr_CellDeath"/>
</dbReference>
<evidence type="ECO:0000313" key="2">
    <source>
        <dbReference type="Proteomes" id="UP001162164"/>
    </source>
</evidence>
<comment type="caution">
    <text evidence="1">The sequence shown here is derived from an EMBL/GenBank/DDBJ whole genome shotgun (WGS) entry which is preliminary data.</text>
</comment>
<proteinExistence type="predicted"/>
<dbReference type="PANTHER" id="PTHR33936:SF24">
    <property type="entry name" value="C2H2-TYPE DOMAIN-CONTAINING PROTEIN"/>
    <property type="match status" value="1"/>
</dbReference>
<dbReference type="EMBL" id="JAPWTJ010000573">
    <property type="protein sequence ID" value="KAJ8977223.1"/>
    <property type="molecule type" value="Genomic_DNA"/>
</dbReference>
<protein>
    <recommendedName>
        <fullName evidence="3">FLYWCH-type domain-containing protein</fullName>
    </recommendedName>
</protein>
<sequence length="166" mass="19582">MVEEIHEIPIKSSIIEFNCNDEFYMWKNKLEANTNISFIKENNKNSQKCKTNYFVCNRSGHYVSHLNESSRKRYLKTQGSYKIKAYCPAAIKFVINNLTNTCKIPFDEILNEVHVSRLHLLRRKDLYNIEQCFHLSSSAIRHSNDGVSVESWVEEMKQEKHCVLLY</sequence>
<gene>
    <name evidence="1" type="ORF">NQ317_002476</name>
</gene>
<name>A0ABQ9JG69_9CUCU</name>
<evidence type="ECO:0000313" key="1">
    <source>
        <dbReference type="EMBL" id="KAJ8977223.1"/>
    </source>
</evidence>
<accession>A0ABQ9JG69</accession>